<dbReference type="Pfam" id="PF05938">
    <property type="entry name" value="Self-incomp_S1"/>
    <property type="match status" value="1"/>
</dbReference>
<accession>A0ABR2PDV1</accession>
<comment type="similarity">
    <text evidence="2 6">Belongs to the plant self-incompatibility (S1) protein family.</text>
</comment>
<dbReference type="Proteomes" id="UP001396334">
    <property type="component" value="Unassembled WGS sequence"/>
</dbReference>
<feature type="signal peptide" evidence="6">
    <location>
        <begin position="1"/>
        <end position="24"/>
    </location>
</feature>
<comment type="caution">
    <text evidence="7">The sequence shown here is derived from an EMBL/GenBank/DDBJ whole genome shotgun (WGS) entry which is preliminary data.</text>
</comment>
<evidence type="ECO:0000256" key="3">
    <source>
        <dbReference type="ARBA" id="ARBA00022471"/>
    </source>
</evidence>
<sequence length="164" mass="19331">MYICYNLLTIALLCMVLLASSISAATPPSLPESEDRVYFRWKYKVHIMNGMPDNVNPVSIACHSNDDDLGHHTITQGQEFRFEFRTSLFRKTHFVCNFWWRDQHMTDITVFDDSVEGHYCRQKGNCFWQATPKGLYFSSDYFEWIVLYPWSGPKRNPTRTELQI</sequence>
<reference evidence="7 8" key="1">
    <citation type="journal article" date="2024" name="G3 (Bethesda)">
        <title>Genome assembly of Hibiscus sabdariffa L. provides insights into metabolisms of medicinal natural products.</title>
        <authorList>
            <person name="Kim T."/>
        </authorList>
    </citation>
    <scope>NUCLEOTIDE SEQUENCE [LARGE SCALE GENOMIC DNA]</scope>
    <source>
        <strain evidence="7">TK-2024</strain>
        <tissue evidence="7">Old leaves</tissue>
    </source>
</reference>
<evidence type="ECO:0000313" key="7">
    <source>
        <dbReference type="EMBL" id="KAK8986631.1"/>
    </source>
</evidence>
<protein>
    <recommendedName>
        <fullName evidence="6">S-protein homolog</fullName>
    </recommendedName>
</protein>
<comment type="subcellular location">
    <subcellularLocation>
        <location evidence="1 6">Secreted</location>
    </subcellularLocation>
</comment>
<evidence type="ECO:0000256" key="4">
    <source>
        <dbReference type="ARBA" id="ARBA00022525"/>
    </source>
</evidence>
<evidence type="ECO:0000256" key="5">
    <source>
        <dbReference type="ARBA" id="ARBA00022729"/>
    </source>
</evidence>
<dbReference type="EMBL" id="JBBPBN010000063">
    <property type="protein sequence ID" value="KAK8986631.1"/>
    <property type="molecule type" value="Genomic_DNA"/>
</dbReference>
<evidence type="ECO:0000256" key="1">
    <source>
        <dbReference type="ARBA" id="ARBA00004613"/>
    </source>
</evidence>
<dbReference type="InterPro" id="IPR010264">
    <property type="entry name" value="Self-incomp_S1"/>
</dbReference>
<name>A0ABR2PDV1_9ROSI</name>
<proteinExistence type="inferred from homology"/>
<keyword evidence="5 6" id="KW-0732">Signal</keyword>
<keyword evidence="4 6" id="KW-0964">Secreted</keyword>
<evidence type="ECO:0000256" key="2">
    <source>
        <dbReference type="ARBA" id="ARBA00005581"/>
    </source>
</evidence>
<dbReference type="PANTHER" id="PTHR31232:SF137">
    <property type="entry name" value="S-PROTEIN HOMOLOG"/>
    <property type="match status" value="1"/>
</dbReference>
<dbReference type="PANTHER" id="PTHR31232">
    <property type="match status" value="1"/>
</dbReference>
<gene>
    <name evidence="7" type="ORF">V6N11_010185</name>
</gene>
<keyword evidence="3 6" id="KW-0713">Self-incompatibility</keyword>
<evidence type="ECO:0000256" key="6">
    <source>
        <dbReference type="RuleBase" id="RU367044"/>
    </source>
</evidence>
<organism evidence="7 8">
    <name type="scientific">Hibiscus sabdariffa</name>
    <name type="common">roselle</name>
    <dbReference type="NCBI Taxonomy" id="183260"/>
    <lineage>
        <taxon>Eukaryota</taxon>
        <taxon>Viridiplantae</taxon>
        <taxon>Streptophyta</taxon>
        <taxon>Embryophyta</taxon>
        <taxon>Tracheophyta</taxon>
        <taxon>Spermatophyta</taxon>
        <taxon>Magnoliopsida</taxon>
        <taxon>eudicotyledons</taxon>
        <taxon>Gunneridae</taxon>
        <taxon>Pentapetalae</taxon>
        <taxon>rosids</taxon>
        <taxon>malvids</taxon>
        <taxon>Malvales</taxon>
        <taxon>Malvaceae</taxon>
        <taxon>Malvoideae</taxon>
        <taxon>Hibiscus</taxon>
    </lineage>
</organism>
<keyword evidence="8" id="KW-1185">Reference proteome</keyword>
<evidence type="ECO:0000313" key="8">
    <source>
        <dbReference type="Proteomes" id="UP001396334"/>
    </source>
</evidence>
<feature type="chain" id="PRO_5045003166" description="S-protein homolog" evidence="6">
    <location>
        <begin position="25"/>
        <end position="164"/>
    </location>
</feature>